<dbReference type="EMBL" id="JAJSPL020000013">
    <property type="protein sequence ID" value="KAK7743463.1"/>
    <property type="molecule type" value="Genomic_DNA"/>
</dbReference>
<dbReference type="InterPro" id="IPR000836">
    <property type="entry name" value="PRTase_dom"/>
</dbReference>
<dbReference type="InterPro" id="IPR005764">
    <property type="entry name" value="Ade_phspho_trans"/>
</dbReference>
<dbReference type="PANTHER" id="PTHR32315">
    <property type="entry name" value="ADENINE PHOSPHORIBOSYLTRANSFERASE"/>
    <property type="match status" value="1"/>
</dbReference>
<keyword evidence="10" id="KW-0808">Transferase</keyword>
<comment type="catalytic activity">
    <reaction evidence="1">
        <text>AMP + diphosphate = 5-phospho-alpha-D-ribose 1-diphosphate + adenine</text>
        <dbReference type="Rhea" id="RHEA:16609"/>
        <dbReference type="ChEBI" id="CHEBI:16708"/>
        <dbReference type="ChEBI" id="CHEBI:33019"/>
        <dbReference type="ChEBI" id="CHEBI:58017"/>
        <dbReference type="ChEBI" id="CHEBI:456215"/>
        <dbReference type="EC" id="2.4.2.7"/>
    </reaction>
</comment>
<keyword evidence="8" id="KW-0963">Cytoplasm</keyword>
<keyword evidence="9 14" id="KW-0328">Glycosyltransferase</keyword>
<dbReference type="GO" id="GO:0044209">
    <property type="term" value="P:AMP salvage"/>
    <property type="evidence" value="ECO:0007669"/>
    <property type="project" value="TreeGrafter"/>
</dbReference>
<dbReference type="GO" id="GO:0006166">
    <property type="term" value="P:purine ribonucleoside salvage"/>
    <property type="evidence" value="ECO:0007669"/>
    <property type="project" value="UniProtKB-KW"/>
</dbReference>
<evidence type="ECO:0000313" key="15">
    <source>
        <dbReference type="Proteomes" id="UP001320245"/>
    </source>
</evidence>
<organism evidence="14 15">
    <name type="scientific">Cytospora paraplurivora</name>
    <dbReference type="NCBI Taxonomy" id="2898453"/>
    <lineage>
        <taxon>Eukaryota</taxon>
        <taxon>Fungi</taxon>
        <taxon>Dikarya</taxon>
        <taxon>Ascomycota</taxon>
        <taxon>Pezizomycotina</taxon>
        <taxon>Sordariomycetes</taxon>
        <taxon>Sordariomycetidae</taxon>
        <taxon>Diaporthales</taxon>
        <taxon>Cytosporaceae</taxon>
        <taxon>Cytospora</taxon>
    </lineage>
</organism>
<proteinExistence type="inferred from homology"/>
<evidence type="ECO:0000256" key="11">
    <source>
        <dbReference type="ARBA" id="ARBA00022726"/>
    </source>
</evidence>
<dbReference type="EC" id="2.4.2.7" evidence="7"/>
<evidence type="ECO:0000259" key="13">
    <source>
        <dbReference type="Pfam" id="PF00156"/>
    </source>
</evidence>
<dbReference type="GO" id="GO:0003999">
    <property type="term" value="F:adenine phosphoribosyltransferase activity"/>
    <property type="evidence" value="ECO:0007669"/>
    <property type="project" value="UniProtKB-EC"/>
</dbReference>
<evidence type="ECO:0000256" key="4">
    <source>
        <dbReference type="ARBA" id="ARBA00004659"/>
    </source>
</evidence>
<evidence type="ECO:0000256" key="2">
    <source>
        <dbReference type="ARBA" id="ARBA00003968"/>
    </source>
</evidence>
<evidence type="ECO:0000313" key="14">
    <source>
        <dbReference type="EMBL" id="KAK7743463.1"/>
    </source>
</evidence>
<dbReference type="NCBIfam" id="NF002636">
    <property type="entry name" value="PRK02304.1-5"/>
    <property type="match status" value="1"/>
</dbReference>
<comment type="subunit">
    <text evidence="6">Homodimer.</text>
</comment>
<evidence type="ECO:0000256" key="3">
    <source>
        <dbReference type="ARBA" id="ARBA00004496"/>
    </source>
</evidence>
<protein>
    <recommendedName>
        <fullName evidence="7">adenine phosphoribosyltransferase</fullName>
        <ecNumber evidence="7">2.4.2.7</ecNumber>
    </recommendedName>
</protein>
<dbReference type="PANTHER" id="PTHR32315:SF3">
    <property type="entry name" value="ADENINE PHOSPHORIBOSYLTRANSFERASE"/>
    <property type="match status" value="1"/>
</dbReference>
<dbReference type="Proteomes" id="UP001320245">
    <property type="component" value="Unassembled WGS sequence"/>
</dbReference>
<dbReference type="HAMAP" id="MF_00004">
    <property type="entry name" value="Aden_phosphoribosyltr"/>
    <property type="match status" value="1"/>
</dbReference>
<dbReference type="InterPro" id="IPR050054">
    <property type="entry name" value="UPRTase/APRTase"/>
</dbReference>
<feature type="region of interest" description="Disordered" evidence="12">
    <location>
        <begin position="1"/>
        <end position="36"/>
    </location>
</feature>
<dbReference type="Pfam" id="PF00156">
    <property type="entry name" value="Pribosyltran"/>
    <property type="match status" value="1"/>
</dbReference>
<comment type="function">
    <text evidence="2">Catalyzes a salvage reaction resulting in the formation of AMP, that is energically less costly than de novo synthesis.</text>
</comment>
<comment type="subcellular location">
    <subcellularLocation>
        <location evidence="3">Cytoplasm</location>
    </subcellularLocation>
</comment>
<dbReference type="InterPro" id="IPR029057">
    <property type="entry name" value="PRTase-like"/>
</dbReference>
<reference evidence="14 15" key="1">
    <citation type="journal article" date="2023" name="PLoS ONE">
        <title>Cytospora paraplurivora sp. nov. isolated from orchards with fruit tree decline syndrome in Ontario, Canada.</title>
        <authorList>
            <person name="Ilyukhin E."/>
            <person name="Nguyen H.D.T."/>
            <person name="Castle A.J."/>
            <person name="Ellouze W."/>
        </authorList>
    </citation>
    <scope>NUCLEOTIDE SEQUENCE [LARGE SCALE GENOMIC DNA]</scope>
    <source>
        <strain evidence="14 15">FDS-564</strain>
    </source>
</reference>
<dbReference type="SUPFAM" id="SSF53271">
    <property type="entry name" value="PRTase-like"/>
    <property type="match status" value="1"/>
</dbReference>
<evidence type="ECO:0000256" key="8">
    <source>
        <dbReference type="ARBA" id="ARBA00022490"/>
    </source>
</evidence>
<evidence type="ECO:0000256" key="1">
    <source>
        <dbReference type="ARBA" id="ARBA00000868"/>
    </source>
</evidence>
<dbReference type="GO" id="GO:0016208">
    <property type="term" value="F:AMP binding"/>
    <property type="evidence" value="ECO:0007669"/>
    <property type="project" value="TreeGrafter"/>
</dbReference>
<evidence type="ECO:0000256" key="6">
    <source>
        <dbReference type="ARBA" id="ARBA00011738"/>
    </source>
</evidence>
<evidence type="ECO:0000256" key="10">
    <source>
        <dbReference type="ARBA" id="ARBA00022679"/>
    </source>
</evidence>
<sequence>MSAASEPRGNLVANPEASNSTTADHASGRESSSSSSTAAELASAKLTLEKALRRFPDFPIPGINFLDIMPWFLDPAVHATLLRSLELQLLHFGGSNNAIKPDVVVGLDARGFLFGPSLALRLNASFVPVRKQGKLPGPCVTAEYLKEYGADYFQLQKDAIKPGQTVLVVDDIIATGGSAAAAGDLVKQLGGVLVGYLFIIEIPFLKGRDKLDDVPVVTLLDTDD</sequence>
<evidence type="ECO:0000256" key="12">
    <source>
        <dbReference type="SAM" id="MobiDB-lite"/>
    </source>
</evidence>
<dbReference type="GO" id="GO:0006168">
    <property type="term" value="P:adenine salvage"/>
    <property type="evidence" value="ECO:0007669"/>
    <property type="project" value="InterPro"/>
</dbReference>
<feature type="domain" description="Phosphoribosyltransferase" evidence="13">
    <location>
        <begin position="98"/>
        <end position="194"/>
    </location>
</feature>
<accession>A0AAN9YG34</accession>
<dbReference type="GO" id="GO:0002055">
    <property type="term" value="F:adenine binding"/>
    <property type="evidence" value="ECO:0007669"/>
    <property type="project" value="TreeGrafter"/>
</dbReference>
<keyword evidence="15" id="KW-1185">Reference proteome</keyword>
<comment type="pathway">
    <text evidence="4">Purine metabolism; AMP biosynthesis via salvage pathway; AMP from adenine: step 1/1.</text>
</comment>
<gene>
    <name evidence="14" type="primary">APT1</name>
    <name evidence="14" type="ORF">SLS53_003997</name>
</gene>
<evidence type="ECO:0000256" key="5">
    <source>
        <dbReference type="ARBA" id="ARBA00008391"/>
    </source>
</evidence>
<comment type="caution">
    <text evidence="14">The sequence shown here is derived from an EMBL/GenBank/DDBJ whole genome shotgun (WGS) entry which is preliminary data.</text>
</comment>
<comment type="similarity">
    <text evidence="5">Belongs to the purine/pyrimidine phosphoribosyltransferase family.</text>
</comment>
<evidence type="ECO:0000256" key="7">
    <source>
        <dbReference type="ARBA" id="ARBA00011893"/>
    </source>
</evidence>
<dbReference type="CDD" id="cd06223">
    <property type="entry name" value="PRTases_typeI"/>
    <property type="match status" value="1"/>
</dbReference>
<keyword evidence="11" id="KW-0660">Purine salvage</keyword>
<name>A0AAN9YG34_9PEZI</name>
<dbReference type="AlphaFoldDB" id="A0AAN9YG34"/>
<dbReference type="FunFam" id="3.40.50.2020:FF:000004">
    <property type="entry name" value="Adenine phosphoribosyltransferase"/>
    <property type="match status" value="1"/>
</dbReference>
<dbReference type="GO" id="GO:0005737">
    <property type="term" value="C:cytoplasm"/>
    <property type="evidence" value="ECO:0007669"/>
    <property type="project" value="UniProtKB-SubCell"/>
</dbReference>
<dbReference type="Gene3D" id="3.40.50.2020">
    <property type="match status" value="1"/>
</dbReference>
<evidence type="ECO:0000256" key="9">
    <source>
        <dbReference type="ARBA" id="ARBA00022676"/>
    </source>
</evidence>